<accession>A0A368Q0F9</accession>
<reference evidence="1" key="1">
    <citation type="journal article" date="2012" name="Nat. Biotechnol.">
        <title>Reference genome sequence of the model plant Setaria.</title>
        <authorList>
            <person name="Bennetzen J.L."/>
            <person name="Schmutz J."/>
            <person name="Wang H."/>
            <person name="Percifield R."/>
            <person name="Hawkins J."/>
            <person name="Pontaroli A.C."/>
            <person name="Estep M."/>
            <person name="Feng L."/>
            <person name="Vaughn J.N."/>
            <person name="Grimwood J."/>
            <person name="Jenkins J."/>
            <person name="Barry K."/>
            <person name="Lindquist E."/>
            <person name="Hellsten U."/>
            <person name="Deshpande S."/>
            <person name="Wang X."/>
            <person name="Wu X."/>
            <person name="Mitros T."/>
            <person name="Triplett J."/>
            <person name="Yang X."/>
            <person name="Ye C.Y."/>
            <person name="Mauro-Herrera M."/>
            <person name="Wang L."/>
            <person name="Li P."/>
            <person name="Sharma M."/>
            <person name="Sharma R."/>
            <person name="Ronald P.C."/>
            <person name="Panaud O."/>
            <person name="Kellogg E.A."/>
            <person name="Brutnell T.P."/>
            <person name="Doust A.N."/>
            <person name="Tuskan G.A."/>
            <person name="Rokhsar D."/>
            <person name="Devos K.M."/>
        </authorList>
    </citation>
    <scope>NUCLEOTIDE SEQUENCE [LARGE SCALE GENOMIC DNA]</scope>
    <source>
        <strain evidence="1">Yugu1</strain>
    </source>
</reference>
<sequence length="72" mass="8318">MRMISSRINGRVMDACINGYSCLRSVQLWKERNARVFRDDDSTTQQVLMKIRQDADLWISAGAKELGRLRGE</sequence>
<dbReference type="OrthoDB" id="677550at2759"/>
<dbReference type="AlphaFoldDB" id="A0A368Q0F9"/>
<dbReference type="EMBL" id="CM003529">
    <property type="protein sequence ID" value="RCV11521.1"/>
    <property type="molecule type" value="Genomic_DNA"/>
</dbReference>
<gene>
    <name evidence="1" type="ORF">SETIT_2G192300v2</name>
</gene>
<protein>
    <submittedName>
        <fullName evidence="1">Uncharacterized protein</fullName>
    </submittedName>
</protein>
<evidence type="ECO:0000313" key="1">
    <source>
        <dbReference type="EMBL" id="RCV11521.1"/>
    </source>
</evidence>
<proteinExistence type="predicted"/>
<name>A0A368Q0F9_SETIT</name>
<reference evidence="1" key="2">
    <citation type="submission" date="2015-07" db="EMBL/GenBank/DDBJ databases">
        <authorList>
            <person name="Noorani M."/>
        </authorList>
    </citation>
    <scope>NUCLEOTIDE SEQUENCE</scope>
    <source>
        <strain evidence="1">Yugu1</strain>
    </source>
</reference>
<organism evidence="1">
    <name type="scientific">Setaria italica</name>
    <name type="common">Foxtail millet</name>
    <name type="synonym">Panicum italicum</name>
    <dbReference type="NCBI Taxonomy" id="4555"/>
    <lineage>
        <taxon>Eukaryota</taxon>
        <taxon>Viridiplantae</taxon>
        <taxon>Streptophyta</taxon>
        <taxon>Embryophyta</taxon>
        <taxon>Tracheophyta</taxon>
        <taxon>Spermatophyta</taxon>
        <taxon>Magnoliopsida</taxon>
        <taxon>Liliopsida</taxon>
        <taxon>Poales</taxon>
        <taxon>Poaceae</taxon>
        <taxon>PACMAD clade</taxon>
        <taxon>Panicoideae</taxon>
        <taxon>Panicodae</taxon>
        <taxon>Paniceae</taxon>
        <taxon>Cenchrinae</taxon>
        <taxon>Setaria</taxon>
    </lineage>
</organism>